<dbReference type="STRING" id="30019.A0A0M5J3F5"/>
<accession>A0A0M5J3F5</accession>
<sequence length="135" mass="14387">MEYVNGNGNGQYQSMESYGMSAADGQCQDMGMGGGMGQDYGGQSSYGGQSGYGGGGMYDDSRNCQSGSAAFGGPGYRSPLRYNKVMKEMNSRNGLYSPEQRAGRGNGDYYNSLPGIGGHEGAMYQSRNNNNQSYY</sequence>
<evidence type="ECO:0000313" key="2">
    <source>
        <dbReference type="Proteomes" id="UP000494163"/>
    </source>
</evidence>
<reference evidence="1 2" key="1">
    <citation type="submission" date="2015-08" db="EMBL/GenBank/DDBJ databases">
        <title>Ancestral chromatin configuration constrains chromatin evolution on differentiating sex chromosomes in Drosophila.</title>
        <authorList>
            <person name="Zhou Q."/>
            <person name="Bachtrog D."/>
        </authorList>
    </citation>
    <scope>NUCLEOTIDE SEQUENCE [LARGE SCALE GENOMIC DNA]</scope>
    <source>
        <tissue evidence="1">Whole larvae</tissue>
    </source>
</reference>
<gene>
    <name evidence="1" type="ORF">Dbus_chr2Lg403</name>
</gene>
<dbReference type="EMBL" id="CP012523">
    <property type="protein sequence ID" value="ALC38318.1"/>
    <property type="molecule type" value="Genomic_DNA"/>
</dbReference>
<evidence type="ECO:0000313" key="1">
    <source>
        <dbReference type="EMBL" id="ALC38318.1"/>
    </source>
</evidence>
<dbReference type="OMA" id="GEGYEMN"/>
<keyword evidence="2" id="KW-1185">Reference proteome</keyword>
<dbReference type="OrthoDB" id="7844242at2759"/>
<organism evidence="1 2">
    <name type="scientific">Drosophila busckii</name>
    <name type="common">Fruit fly</name>
    <dbReference type="NCBI Taxonomy" id="30019"/>
    <lineage>
        <taxon>Eukaryota</taxon>
        <taxon>Metazoa</taxon>
        <taxon>Ecdysozoa</taxon>
        <taxon>Arthropoda</taxon>
        <taxon>Hexapoda</taxon>
        <taxon>Insecta</taxon>
        <taxon>Pterygota</taxon>
        <taxon>Neoptera</taxon>
        <taxon>Endopterygota</taxon>
        <taxon>Diptera</taxon>
        <taxon>Brachycera</taxon>
        <taxon>Muscomorpha</taxon>
        <taxon>Ephydroidea</taxon>
        <taxon>Drosophilidae</taxon>
        <taxon>Drosophila</taxon>
    </lineage>
</organism>
<protein>
    <submittedName>
        <fullName evidence="1">CG15219</fullName>
    </submittedName>
</protein>
<dbReference type="AlphaFoldDB" id="A0A0M5J3F5"/>
<proteinExistence type="predicted"/>
<name>A0A0M5J3F5_DROBS</name>
<dbReference type="Proteomes" id="UP000494163">
    <property type="component" value="Chromosome 2L"/>
</dbReference>